<proteinExistence type="predicted"/>
<organism evidence="1 2">
    <name type="scientific">Thermoclostridium stercorarium subsp. thermolacticum DSM 2910</name>
    <dbReference type="NCBI Taxonomy" id="1121336"/>
    <lineage>
        <taxon>Bacteria</taxon>
        <taxon>Bacillati</taxon>
        <taxon>Bacillota</taxon>
        <taxon>Clostridia</taxon>
        <taxon>Eubacteriales</taxon>
        <taxon>Oscillospiraceae</taxon>
        <taxon>Thermoclostridium</taxon>
    </lineage>
</organism>
<dbReference type="EMBL" id="CP014672">
    <property type="protein sequence ID" value="ANW99399.1"/>
    <property type="molecule type" value="Genomic_DNA"/>
</dbReference>
<protein>
    <submittedName>
        <fullName evidence="1">Uncharacterized protein</fullName>
    </submittedName>
</protein>
<dbReference type="RefSeq" id="WP_015359793.1">
    <property type="nucleotide sequence ID" value="NZ_CP014672.1"/>
</dbReference>
<gene>
    <name evidence="1" type="ORF">CSTERTH_10350</name>
</gene>
<dbReference type="Proteomes" id="UP000092971">
    <property type="component" value="Chromosome"/>
</dbReference>
<evidence type="ECO:0000313" key="1">
    <source>
        <dbReference type="EMBL" id="ANW99399.1"/>
    </source>
</evidence>
<evidence type="ECO:0000313" key="2">
    <source>
        <dbReference type="Proteomes" id="UP000092971"/>
    </source>
</evidence>
<name>A0A1B1YF54_THEST</name>
<accession>A0A1B1YF54</accession>
<reference evidence="1 2" key="1">
    <citation type="submission" date="2016-02" db="EMBL/GenBank/DDBJ databases">
        <title>Comparison of Clostridium stercorarium subspecies using comparative genomics and transcriptomics.</title>
        <authorList>
            <person name="Schellenberg J."/>
            <person name="Thallinger G."/>
            <person name="Levin D.B."/>
            <person name="Zhang X."/>
            <person name="Alvare G."/>
            <person name="Fristensky B."/>
            <person name="Sparling R."/>
        </authorList>
    </citation>
    <scope>NUCLEOTIDE SEQUENCE [LARGE SCALE GENOMIC DNA]</scope>
    <source>
        <strain evidence="1 2">DSM 2910</strain>
    </source>
</reference>
<sequence length="82" mass="9625">MKDFQKEFIDILSCEAFRRFMSEGIKLSQLQNLLLLLIKFRIPFDLSYDPGNRRNELSIELVIYITPHSSLTFTIGQEISEL</sequence>
<dbReference type="AlphaFoldDB" id="A0A1B1YF54"/>
<dbReference type="OrthoDB" id="1954999at2"/>